<comment type="similarity">
    <text evidence="2">Belongs to the tumor necrosis factor family.</text>
</comment>
<dbReference type="EMBL" id="JAZDUA010000232">
    <property type="protein sequence ID" value="KAK7863361.1"/>
    <property type="molecule type" value="Genomic_DNA"/>
</dbReference>
<dbReference type="SUPFAM" id="SSF49842">
    <property type="entry name" value="TNF-like"/>
    <property type="match status" value="1"/>
</dbReference>
<evidence type="ECO:0000256" key="4">
    <source>
        <dbReference type="ARBA" id="ARBA00022525"/>
    </source>
</evidence>
<keyword evidence="4" id="KW-0964">Secreted</keyword>
<comment type="caution">
    <text evidence="10">The sequence shown here is derived from an EMBL/GenBank/DDBJ whole genome shotgun (WGS) entry which is preliminary data.</text>
</comment>
<evidence type="ECO:0000259" key="9">
    <source>
        <dbReference type="Pfam" id="PF00229"/>
    </source>
</evidence>
<name>A0AAN9VHT4_9ORTH</name>
<keyword evidence="3" id="KW-0202">Cytokine</keyword>
<proteinExistence type="inferred from homology"/>
<dbReference type="InterPro" id="IPR006052">
    <property type="entry name" value="TNF_dom"/>
</dbReference>
<keyword evidence="11" id="KW-1185">Reference proteome</keyword>
<dbReference type="PANTHER" id="PTHR15151">
    <property type="entry name" value="PROTEIN EIGER"/>
    <property type="match status" value="1"/>
</dbReference>
<keyword evidence="5" id="KW-1015">Disulfide bond</keyword>
<dbReference type="InterPro" id="IPR051748">
    <property type="entry name" value="TNF_Ligand_Superfamily"/>
</dbReference>
<evidence type="ECO:0000256" key="6">
    <source>
        <dbReference type="ARBA" id="ARBA00023180"/>
    </source>
</evidence>
<dbReference type="GO" id="GO:0016020">
    <property type="term" value="C:membrane"/>
    <property type="evidence" value="ECO:0007669"/>
    <property type="project" value="InterPro"/>
</dbReference>
<accession>A0AAN9VHT4</accession>
<dbReference type="Proteomes" id="UP001378592">
    <property type="component" value="Unassembled WGS sequence"/>
</dbReference>
<feature type="compositionally biased region" description="Basic residues" evidence="7">
    <location>
        <begin position="226"/>
        <end position="253"/>
    </location>
</feature>
<feature type="region of interest" description="Disordered" evidence="7">
    <location>
        <begin position="172"/>
        <end position="192"/>
    </location>
</feature>
<feature type="region of interest" description="Disordered" evidence="7">
    <location>
        <begin position="226"/>
        <end position="259"/>
    </location>
</feature>
<protein>
    <recommendedName>
        <fullName evidence="9">THD domain-containing protein</fullName>
    </recommendedName>
</protein>
<evidence type="ECO:0000256" key="3">
    <source>
        <dbReference type="ARBA" id="ARBA00022514"/>
    </source>
</evidence>
<reference evidence="10 11" key="1">
    <citation type="submission" date="2024-03" db="EMBL/GenBank/DDBJ databases">
        <title>The genome assembly and annotation of the cricket Gryllus longicercus Weissman &amp; Gray.</title>
        <authorList>
            <person name="Szrajer S."/>
            <person name="Gray D."/>
            <person name="Ylla G."/>
        </authorList>
    </citation>
    <scope>NUCLEOTIDE SEQUENCE [LARGE SCALE GENOMIC DNA]</scope>
    <source>
        <strain evidence="10">DAG 2021-001</strain>
        <tissue evidence="10">Whole body minus gut</tissue>
    </source>
</reference>
<keyword evidence="8" id="KW-0472">Membrane</keyword>
<keyword evidence="6" id="KW-0325">Glycoprotein</keyword>
<feature type="transmembrane region" description="Helical" evidence="8">
    <location>
        <begin position="53"/>
        <end position="74"/>
    </location>
</feature>
<feature type="domain" description="THD" evidence="9">
    <location>
        <begin position="285"/>
        <end position="399"/>
    </location>
</feature>
<keyword evidence="8" id="KW-1133">Transmembrane helix</keyword>
<gene>
    <name evidence="10" type="ORF">R5R35_004333</name>
</gene>
<evidence type="ECO:0000256" key="8">
    <source>
        <dbReference type="SAM" id="Phobius"/>
    </source>
</evidence>
<dbReference type="PANTHER" id="PTHR15151:SF24">
    <property type="entry name" value="A PROLIFERATION-INDUCING LIGAND-LIKE PROTEIN-RELATED"/>
    <property type="match status" value="1"/>
</dbReference>
<dbReference type="GO" id="GO:0005615">
    <property type="term" value="C:extracellular space"/>
    <property type="evidence" value="ECO:0007669"/>
    <property type="project" value="UniProtKB-KW"/>
</dbReference>
<evidence type="ECO:0000256" key="1">
    <source>
        <dbReference type="ARBA" id="ARBA00004613"/>
    </source>
</evidence>
<dbReference type="GO" id="GO:0005164">
    <property type="term" value="F:tumor necrosis factor receptor binding"/>
    <property type="evidence" value="ECO:0007669"/>
    <property type="project" value="InterPro"/>
</dbReference>
<dbReference type="GO" id="GO:0006955">
    <property type="term" value="P:immune response"/>
    <property type="evidence" value="ECO:0007669"/>
    <property type="project" value="InterPro"/>
</dbReference>
<sequence length="415" mass="47587">MLFLVIMKIDKNEKQSVQLEKGFPITHKSRIVSCLENECICRTLEHDFKVNKIIFGSIFFTTHVAALICLIVTLGSGNVCDDKIGDLQLDLEALRTEYDSSLRIIRYKLKFIENVINQKWDFEEAQNHEKQLNFEELDRSTDKEDIHLDSQSSDFNLPENMIDYLDVEHETTKNISRDPENSTTASPASELLPSDELCSQVVSSNAEDFPEYFKLCKEWDVRSRRTKRSNMRGKQSGRKSTTRRRVHPNKKPNIRGPVASHFKGGVPETYIRDGGSLLAPWFPDDKASAAFSLKYEFREGKGTIEVTEEGLYLIYAQVYYLTTEPLNTYVINVREKDAPAKPIAYCSSNAVVPEGGVSEVSCYTAVIRYLNATNQVYITQRDRNRRMILRDGHSFMGLICLNSAPEPKRRRKNRD</sequence>
<evidence type="ECO:0000256" key="2">
    <source>
        <dbReference type="ARBA" id="ARBA00008670"/>
    </source>
</evidence>
<dbReference type="Gene3D" id="2.60.120.40">
    <property type="match status" value="1"/>
</dbReference>
<evidence type="ECO:0000256" key="7">
    <source>
        <dbReference type="SAM" id="MobiDB-lite"/>
    </source>
</evidence>
<dbReference type="InterPro" id="IPR008983">
    <property type="entry name" value="Tumour_necrosis_fac-like_dom"/>
</dbReference>
<dbReference type="AlphaFoldDB" id="A0AAN9VHT4"/>
<dbReference type="GO" id="GO:0005125">
    <property type="term" value="F:cytokine activity"/>
    <property type="evidence" value="ECO:0007669"/>
    <property type="project" value="UniProtKB-KW"/>
</dbReference>
<dbReference type="Pfam" id="PF00229">
    <property type="entry name" value="TNF"/>
    <property type="match status" value="1"/>
</dbReference>
<evidence type="ECO:0000313" key="10">
    <source>
        <dbReference type="EMBL" id="KAK7863361.1"/>
    </source>
</evidence>
<comment type="subcellular location">
    <subcellularLocation>
        <location evidence="1">Secreted</location>
    </subcellularLocation>
</comment>
<organism evidence="10 11">
    <name type="scientific">Gryllus longicercus</name>
    <dbReference type="NCBI Taxonomy" id="2509291"/>
    <lineage>
        <taxon>Eukaryota</taxon>
        <taxon>Metazoa</taxon>
        <taxon>Ecdysozoa</taxon>
        <taxon>Arthropoda</taxon>
        <taxon>Hexapoda</taxon>
        <taxon>Insecta</taxon>
        <taxon>Pterygota</taxon>
        <taxon>Neoptera</taxon>
        <taxon>Polyneoptera</taxon>
        <taxon>Orthoptera</taxon>
        <taxon>Ensifera</taxon>
        <taxon>Gryllidea</taxon>
        <taxon>Grylloidea</taxon>
        <taxon>Gryllidae</taxon>
        <taxon>Gryllinae</taxon>
        <taxon>Gryllus</taxon>
    </lineage>
</organism>
<evidence type="ECO:0000313" key="11">
    <source>
        <dbReference type="Proteomes" id="UP001378592"/>
    </source>
</evidence>
<evidence type="ECO:0000256" key="5">
    <source>
        <dbReference type="ARBA" id="ARBA00023157"/>
    </source>
</evidence>
<keyword evidence="8" id="KW-0812">Transmembrane</keyword>